<keyword evidence="6 8" id="KW-0560">Oxidoreductase</keyword>
<feature type="domain" description="DHFR" evidence="9">
    <location>
        <begin position="2"/>
        <end position="159"/>
    </location>
</feature>
<protein>
    <recommendedName>
        <fullName evidence="3 8">Dihydrofolate reductase</fullName>
        <ecNumber evidence="3 8">1.5.1.3</ecNumber>
    </recommendedName>
</protein>
<dbReference type="SUPFAM" id="SSF53597">
    <property type="entry name" value="Dihydrofolate reductase-like"/>
    <property type="match status" value="1"/>
</dbReference>
<evidence type="ECO:0000256" key="1">
    <source>
        <dbReference type="ARBA" id="ARBA00004903"/>
    </source>
</evidence>
<dbReference type="Pfam" id="PF00186">
    <property type="entry name" value="DHFR_1"/>
    <property type="match status" value="1"/>
</dbReference>
<dbReference type="EMBL" id="LBOI01000001">
    <property type="protein sequence ID" value="KKP32274.1"/>
    <property type="molecule type" value="Genomic_DNA"/>
</dbReference>
<dbReference type="GO" id="GO:0046452">
    <property type="term" value="P:dihydrofolate metabolic process"/>
    <property type="evidence" value="ECO:0007669"/>
    <property type="project" value="TreeGrafter"/>
</dbReference>
<evidence type="ECO:0000256" key="5">
    <source>
        <dbReference type="ARBA" id="ARBA00022857"/>
    </source>
</evidence>
<dbReference type="UniPathway" id="UPA00077">
    <property type="reaction ID" value="UER00158"/>
</dbReference>
<comment type="caution">
    <text evidence="10">The sequence shown here is derived from an EMBL/GenBank/DDBJ whole genome shotgun (WGS) entry which is preliminary data.</text>
</comment>
<dbReference type="PRINTS" id="PR00070">
    <property type="entry name" value="DHFR"/>
</dbReference>
<comment type="similarity">
    <text evidence="2 8">Belongs to the dihydrofolate reductase family.</text>
</comment>
<evidence type="ECO:0000256" key="6">
    <source>
        <dbReference type="ARBA" id="ARBA00023002"/>
    </source>
</evidence>
<name>A0A0F9YLD9_9BACT</name>
<evidence type="ECO:0000256" key="2">
    <source>
        <dbReference type="ARBA" id="ARBA00009539"/>
    </source>
</evidence>
<accession>A0A0F9YLD9</accession>
<dbReference type="Gene3D" id="3.40.430.10">
    <property type="entry name" value="Dihydrofolate Reductase, subunit A"/>
    <property type="match status" value="1"/>
</dbReference>
<comment type="catalytic activity">
    <reaction evidence="8">
        <text>(6S)-5,6,7,8-tetrahydrofolate + NADP(+) = 7,8-dihydrofolate + NADPH + H(+)</text>
        <dbReference type="Rhea" id="RHEA:15009"/>
        <dbReference type="ChEBI" id="CHEBI:15378"/>
        <dbReference type="ChEBI" id="CHEBI:57451"/>
        <dbReference type="ChEBI" id="CHEBI:57453"/>
        <dbReference type="ChEBI" id="CHEBI:57783"/>
        <dbReference type="ChEBI" id="CHEBI:58349"/>
        <dbReference type="EC" id="1.5.1.3"/>
    </reaction>
</comment>
<dbReference type="AlphaFoldDB" id="A0A0F9YLD9"/>
<keyword evidence="4 8" id="KW-0554">One-carbon metabolism</keyword>
<dbReference type="EC" id="1.5.1.3" evidence="3 8"/>
<dbReference type="PROSITE" id="PS51330">
    <property type="entry name" value="DHFR_2"/>
    <property type="match status" value="1"/>
</dbReference>
<evidence type="ECO:0000313" key="11">
    <source>
        <dbReference type="Proteomes" id="UP000034803"/>
    </source>
</evidence>
<evidence type="ECO:0000256" key="3">
    <source>
        <dbReference type="ARBA" id="ARBA00012856"/>
    </source>
</evidence>
<organism evidence="10 11">
    <name type="scientific">Candidatus Woesebacteria bacterium GW2011_GWC2_31_9</name>
    <dbReference type="NCBI Taxonomy" id="1618586"/>
    <lineage>
        <taxon>Bacteria</taxon>
        <taxon>Candidatus Woeseibacteriota</taxon>
    </lineage>
</organism>
<dbReference type="PANTHER" id="PTHR48069">
    <property type="entry name" value="DIHYDROFOLATE REDUCTASE"/>
    <property type="match status" value="1"/>
</dbReference>
<comment type="pathway">
    <text evidence="1 8">Cofactor biosynthesis; tetrahydrofolate biosynthesis; 5,6,7,8-tetrahydrofolate from 7,8-dihydrofolate: step 1/1.</text>
</comment>
<dbReference type="InterPro" id="IPR024072">
    <property type="entry name" value="DHFR-like_dom_sf"/>
</dbReference>
<gene>
    <name evidence="10" type="ORF">UR21_C0001G0070</name>
</gene>
<proteinExistence type="inferred from homology"/>
<dbReference type="InterPro" id="IPR001796">
    <property type="entry name" value="DHFR_dom"/>
</dbReference>
<dbReference type="GO" id="GO:0046654">
    <property type="term" value="P:tetrahydrofolate biosynthetic process"/>
    <property type="evidence" value="ECO:0007669"/>
    <property type="project" value="UniProtKB-UniPathway"/>
</dbReference>
<keyword evidence="5 8" id="KW-0521">NADP</keyword>
<dbReference type="GO" id="GO:0070401">
    <property type="term" value="F:NADP+ binding"/>
    <property type="evidence" value="ECO:0007669"/>
    <property type="project" value="UniProtKB-ARBA"/>
</dbReference>
<dbReference type="GO" id="GO:0046655">
    <property type="term" value="P:folic acid metabolic process"/>
    <property type="evidence" value="ECO:0007669"/>
    <property type="project" value="TreeGrafter"/>
</dbReference>
<sequence length="161" mass="18450">MKISIIVAVAKNNVIGGKGKLLWRIPQDLKNFKKITLGHHILMGQKTYESIGKPLPERINIILSDDKKFKAKGCFVFNNLNDALSFAKKRNEKELIVIGGGTIYKLMLPKATRIYLTKIYKSFEGDVKFPKLNLSSWKETFNEKHLDNNPPFEFKVLTKIK</sequence>
<dbReference type="FunFam" id="3.40.430.10:FF:000001">
    <property type="entry name" value="Dihydrofolate reductase"/>
    <property type="match status" value="1"/>
</dbReference>
<evidence type="ECO:0000256" key="8">
    <source>
        <dbReference type="PIRNR" id="PIRNR000194"/>
    </source>
</evidence>
<dbReference type="GO" id="GO:0006730">
    <property type="term" value="P:one-carbon metabolic process"/>
    <property type="evidence" value="ECO:0007669"/>
    <property type="project" value="UniProtKB-KW"/>
</dbReference>
<dbReference type="PIRSF" id="PIRSF000194">
    <property type="entry name" value="DHFR"/>
    <property type="match status" value="1"/>
</dbReference>
<evidence type="ECO:0000259" key="9">
    <source>
        <dbReference type="PROSITE" id="PS51330"/>
    </source>
</evidence>
<dbReference type="GO" id="GO:0004146">
    <property type="term" value="F:dihydrofolate reductase activity"/>
    <property type="evidence" value="ECO:0007669"/>
    <property type="project" value="UniProtKB-EC"/>
</dbReference>
<evidence type="ECO:0000256" key="7">
    <source>
        <dbReference type="ARBA" id="ARBA00025067"/>
    </source>
</evidence>
<dbReference type="Proteomes" id="UP000034803">
    <property type="component" value="Unassembled WGS sequence"/>
</dbReference>
<reference evidence="10 11" key="1">
    <citation type="journal article" date="2015" name="Nature">
        <title>rRNA introns, odd ribosomes, and small enigmatic genomes across a large radiation of phyla.</title>
        <authorList>
            <person name="Brown C.T."/>
            <person name="Hug L.A."/>
            <person name="Thomas B.C."/>
            <person name="Sharon I."/>
            <person name="Castelle C.J."/>
            <person name="Singh A."/>
            <person name="Wilkins M.J."/>
            <person name="Williams K.H."/>
            <person name="Banfield J.F."/>
        </authorList>
    </citation>
    <scope>NUCLEOTIDE SEQUENCE [LARGE SCALE GENOMIC DNA]</scope>
</reference>
<dbReference type="GO" id="GO:0005829">
    <property type="term" value="C:cytosol"/>
    <property type="evidence" value="ECO:0007669"/>
    <property type="project" value="TreeGrafter"/>
</dbReference>
<dbReference type="InterPro" id="IPR012259">
    <property type="entry name" value="DHFR"/>
</dbReference>
<dbReference type="CDD" id="cd00209">
    <property type="entry name" value="DHFR"/>
    <property type="match status" value="1"/>
</dbReference>
<evidence type="ECO:0000256" key="4">
    <source>
        <dbReference type="ARBA" id="ARBA00022563"/>
    </source>
</evidence>
<dbReference type="PANTHER" id="PTHR48069:SF3">
    <property type="entry name" value="DIHYDROFOLATE REDUCTASE"/>
    <property type="match status" value="1"/>
</dbReference>
<evidence type="ECO:0000313" key="10">
    <source>
        <dbReference type="EMBL" id="KKP32274.1"/>
    </source>
</evidence>
<comment type="function">
    <text evidence="7 8">Key enzyme in folate metabolism. Catalyzes an essential reaction for de novo glycine and purine synthesis, and for DNA precursor synthesis.</text>
</comment>
<dbReference type="PATRIC" id="fig|1618586.3.peg.71"/>